<feature type="compositionally biased region" description="Acidic residues" evidence="1">
    <location>
        <begin position="133"/>
        <end position="156"/>
    </location>
</feature>
<reference evidence="3" key="1">
    <citation type="submission" date="2022-10" db="EMBL/GenBank/DDBJ databases">
        <title>Genome assembly of Pristionchus species.</title>
        <authorList>
            <person name="Yoshida K."/>
            <person name="Sommer R.J."/>
        </authorList>
    </citation>
    <scope>NUCLEOTIDE SEQUENCE [LARGE SCALE GENOMIC DNA]</scope>
    <source>
        <strain evidence="3">RS5460</strain>
    </source>
</reference>
<dbReference type="AlphaFoldDB" id="A0AAN5C6S9"/>
<evidence type="ECO:0000256" key="1">
    <source>
        <dbReference type="SAM" id="MobiDB-lite"/>
    </source>
</evidence>
<feature type="region of interest" description="Disordered" evidence="1">
    <location>
        <begin position="129"/>
        <end position="159"/>
    </location>
</feature>
<evidence type="ECO:0000313" key="2">
    <source>
        <dbReference type="EMBL" id="GMR32810.1"/>
    </source>
</evidence>
<dbReference type="EMBL" id="BTRK01000001">
    <property type="protein sequence ID" value="GMR32810.1"/>
    <property type="molecule type" value="Genomic_DNA"/>
</dbReference>
<organism evidence="2 3">
    <name type="scientific">Pristionchus mayeri</name>
    <dbReference type="NCBI Taxonomy" id="1317129"/>
    <lineage>
        <taxon>Eukaryota</taxon>
        <taxon>Metazoa</taxon>
        <taxon>Ecdysozoa</taxon>
        <taxon>Nematoda</taxon>
        <taxon>Chromadorea</taxon>
        <taxon>Rhabditida</taxon>
        <taxon>Rhabditina</taxon>
        <taxon>Diplogasteromorpha</taxon>
        <taxon>Diplogasteroidea</taxon>
        <taxon>Neodiplogasteridae</taxon>
        <taxon>Pristionchus</taxon>
    </lineage>
</organism>
<dbReference type="Proteomes" id="UP001328107">
    <property type="component" value="Unassembled WGS sequence"/>
</dbReference>
<accession>A0AAN5C6S9</accession>
<name>A0AAN5C6S9_9BILA</name>
<keyword evidence="3" id="KW-1185">Reference proteome</keyword>
<comment type="caution">
    <text evidence="2">The sequence shown here is derived from an EMBL/GenBank/DDBJ whole genome shotgun (WGS) entry which is preliminary data.</text>
</comment>
<feature type="compositionally biased region" description="Basic and acidic residues" evidence="1">
    <location>
        <begin position="89"/>
        <end position="98"/>
    </location>
</feature>
<proteinExistence type="predicted"/>
<evidence type="ECO:0000313" key="3">
    <source>
        <dbReference type="Proteomes" id="UP001328107"/>
    </source>
</evidence>
<feature type="region of interest" description="Disordered" evidence="1">
    <location>
        <begin position="1"/>
        <end position="113"/>
    </location>
</feature>
<sequence length="238" mass="27334">MSRFGNTQIHDRVQSNVGDPATEGPLKTPAARRGLADLRNANATRTVEKNKLLLSANAFTPKNRSKLAPSGSKQSSRKLNLFVFEDATSPEKETVNREPDEDEELDTCPTLSNGDHSIFFKSMRSDATILTDEQFDAEEDEEDEEKENDEEENDEGGVERYFKLVYNVAEKAEEMWKEMEVEVHDSDTEIETCGRRPRTSDEWHEMWEDSIEGSESSVLAESDRMADLERRLYEEEWR</sequence>
<feature type="non-terminal residue" evidence="2">
    <location>
        <position position="238"/>
    </location>
</feature>
<gene>
    <name evidence="2" type="ORF">PMAYCL1PPCAC_03005</name>
</gene>
<protein>
    <submittedName>
        <fullName evidence="2">Uncharacterized protein</fullName>
    </submittedName>
</protein>